<reference evidence="2 3" key="1">
    <citation type="submission" date="2020-08" db="EMBL/GenBank/DDBJ databases">
        <title>Sequencing the genomes of 1000 actinobacteria strains.</title>
        <authorList>
            <person name="Klenk H.-P."/>
        </authorList>
    </citation>
    <scope>NUCLEOTIDE SEQUENCE [LARGE SCALE GENOMIC DNA]</scope>
    <source>
        <strain evidence="2 3">DSM 44320</strain>
    </source>
</reference>
<sequence>MGDELHEVVEGRRYGGAGRDMAALRKLRPLWDGLTGQYPDVALPMEATLKERLLWRVLEIRDGMLNLTSVVAPPESDDPDEVAQWVADALGTARAGRGPASAPTMMSMNAWTPRFAAAMDGARVRVPHASASSALFMPYSPDVTVSLVSSRRARSRRE</sequence>
<protein>
    <recommendedName>
        <fullName evidence="1">DUF6545 domain-containing protein</fullName>
    </recommendedName>
</protein>
<dbReference type="RefSeq" id="WP_183645569.1">
    <property type="nucleotide sequence ID" value="NZ_JACIBV010000001.1"/>
</dbReference>
<gene>
    <name evidence="2" type="ORF">FHR33_001929</name>
</gene>
<dbReference type="Pfam" id="PF20182">
    <property type="entry name" value="DUF6545"/>
    <property type="match status" value="1"/>
</dbReference>
<feature type="domain" description="DUF6545" evidence="1">
    <location>
        <begin position="20"/>
        <end position="102"/>
    </location>
</feature>
<evidence type="ECO:0000313" key="2">
    <source>
        <dbReference type="EMBL" id="MBB3726069.1"/>
    </source>
</evidence>
<accession>A0A7W5YQ94</accession>
<evidence type="ECO:0000313" key="3">
    <source>
        <dbReference type="Proteomes" id="UP000579945"/>
    </source>
</evidence>
<keyword evidence="3" id="KW-1185">Reference proteome</keyword>
<organism evidence="2 3">
    <name type="scientific">Nonomuraea dietziae</name>
    <dbReference type="NCBI Taxonomy" id="65515"/>
    <lineage>
        <taxon>Bacteria</taxon>
        <taxon>Bacillati</taxon>
        <taxon>Actinomycetota</taxon>
        <taxon>Actinomycetes</taxon>
        <taxon>Streptosporangiales</taxon>
        <taxon>Streptosporangiaceae</taxon>
        <taxon>Nonomuraea</taxon>
    </lineage>
</organism>
<dbReference type="InterPro" id="IPR046675">
    <property type="entry name" value="DUF6545"/>
</dbReference>
<proteinExistence type="predicted"/>
<dbReference type="EMBL" id="JACIBV010000001">
    <property type="protein sequence ID" value="MBB3726069.1"/>
    <property type="molecule type" value="Genomic_DNA"/>
</dbReference>
<comment type="caution">
    <text evidence="2">The sequence shown here is derived from an EMBL/GenBank/DDBJ whole genome shotgun (WGS) entry which is preliminary data.</text>
</comment>
<dbReference type="AlphaFoldDB" id="A0A7W5YQ94"/>
<dbReference type="Proteomes" id="UP000579945">
    <property type="component" value="Unassembled WGS sequence"/>
</dbReference>
<evidence type="ECO:0000259" key="1">
    <source>
        <dbReference type="Pfam" id="PF20182"/>
    </source>
</evidence>
<name>A0A7W5YQ94_9ACTN</name>
<dbReference type="GeneID" id="95388451"/>